<dbReference type="EMBL" id="HBUF01189372">
    <property type="protein sequence ID" value="CAG6657724.1"/>
    <property type="molecule type" value="Transcribed_RNA"/>
</dbReference>
<name>A0A8D8RWT0_9HEMI</name>
<protein>
    <submittedName>
        <fullName evidence="1">Uncharacterized protein</fullName>
    </submittedName>
</protein>
<sequence>MPVGHVLVGDTRGDVEHDDGTLTLDIITVSESSKLFLSCRIPHIESDCSSVCMEHQRMHFNTQCGNVFLFKLSRQVAFDEGCLSCTTITNKDTFEGGHVHFSGHFERILFCTRC</sequence>
<proteinExistence type="predicted"/>
<dbReference type="EMBL" id="HBUF01189371">
    <property type="protein sequence ID" value="CAG6657721.1"/>
    <property type="molecule type" value="Transcribed_RNA"/>
</dbReference>
<organism evidence="1">
    <name type="scientific">Cacopsylla melanoneura</name>
    <dbReference type="NCBI Taxonomy" id="428564"/>
    <lineage>
        <taxon>Eukaryota</taxon>
        <taxon>Metazoa</taxon>
        <taxon>Ecdysozoa</taxon>
        <taxon>Arthropoda</taxon>
        <taxon>Hexapoda</taxon>
        <taxon>Insecta</taxon>
        <taxon>Pterygota</taxon>
        <taxon>Neoptera</taxon>
        <taxon>Paraneoptera</taxon>
        <taxon>Hemiptera</taxon>
        <taxon>Sternorrhyncha</taxon>
        <taxon>Psylloidea</taxon>
        <taxon>Psyllidae</taxon>
        <taxon>Psyllinae</taxon>
        <taxon>Cacopsylla</taxon>
    </lineage>
</organism>
<dbReference type="EMBL" id="HBUF01189373">
    <property type="protein sequence ID" value="CAG6657727.1"/>
    <property type="molecule type" value="Transcribed_RNA"/>
</dbReference>
<dbReference type="AlphaFoldDB" id="A0A8D8RWT0"/>
<reference evidence="1" key="1">
    <citation type="submission" date="2021-05" db="EMBL/GenBank/DDBJ databases">
        <authorList>
            <person name="Alioto T."/>
            <person name="Alioto T."/>
            <person name="Gomez Garrido J."/>
        </authorList>
    </citation>
    <scope>NUCLEOTIDE SEQUENCE</scope>
</reference>
<evidence type="ECO:0000313" key="1">
    <source>
        <dbReference type="EMBL" id="CAG6657721.1"/>
    </source>
</evidence>
<dbReference type="EMBL" id="HBUF01189370">
    <property type="protein sequence ID" value="CAG6657718.1"/>
    <property type="molecule type" value="Transcribed_RNA"/>
</dbReference>
<dbReference type="EMBL" id="HBUF01189369">
    <property type="protein sequence ID" value="CAG6657715.1"/>
    <property type="molecule type" value="Transcribed_RNA"/>
</dbReference>
<accession>A0A8D8RWT0</accession>
<dbReference type="EMBL" id="HBUF01189368">
    <property type="protein sequence ID" value="CAG6657712.1"/>
    <property type="molecule type" value="Transcribed_RNA"/>
</dbReference>